<evidence type="ECO:0008006" key="5">
    <source>
        <dbReference type="Google" id="ProtNLM"/>
    </source>
</evidence>
<gene>
    <name evidence="3" type="ORF">GCM10017591_26160</name>
</gene>
<keyword evidence="4" id="KW-1185">Reference proteome</keyword>
<proteinExistence type="predicted"/>
<evidence type="ECO:0000313" key="3">
    <source>
        <dbReference type="EMBL" id="GLJ96553.1"/>
    </source>
</evidence>
<comment type="caution">
    <text evidence="3">The sequence shown here is derived from an EMBL/GenBank/DDBJ whole genome shotgun (WGS) entry which is preliminary data.</text>
</comment>
<sequence length="363" mass="37472">MIAPALRALSALGIVVVLGVTGCAATGSAADPAPSGQVTSSTPPSASATPSPTAAAWTVAFGGQCDAMLTPSQRDARVGPGALEQSVWLSQQLADVAGAETTTAPPGPEATAGGLRCTWFEKTDSSRTGRAWTVFALPRQVAAPTVTAALAEPACEWNYDTRVCRWGRTVGGLWVMVASSPMEEGEQAPVDVMSSLLDDVAANATAFPEPVPLAPTAPRWKITECTALGARMALEQVIGEGYWSGYWEGSRQPEDDLFEHAGVQQFCQFGPGDDAVTGGTYGLISVTLQPGGAWMWPTVSADAGDRTHLDGATDARLTVMTGSSFVGDRLVATDGTNLIRVRVGGREASLDVAGRALAALAHG</sequence>
<dbReference type="AlphaFoldDB" id="A0A9W6HQ27"/>
<dbReference type="EMBL" id="BSER01000011">
    <property type="protein sequence ID" value="GLJ96553.1"/>
    <property type="molecule type" value="Genomic_DNA"/>
</dbReference>
<dbReference type="Proteomes" id="UP001142291">
    <property type="component" value="Unassembled WGS sequence"/>
</dbReference>
<dbReference type="RefSeq" id="WP_204965119.1">
    <property type="nucleotide sequence ID" value="NZ_BAAAUR010000015.1"/>
</dbReference>
<feature type="compositionally biased region" description="Low complexity" evidence="1">
    <location>
        <begin position="39"/>
        <end position="52"/>
    </location>
</feature>
<evidence type="ECO:0000256" key="1">
    <source>
        <dbReference type="SAM" id="MobiDB-lite"/>
    </source>
</evidence>
<feature type="region of interest" description="Disordered" evidence="1">
    <location>
        <begin position="28"/>
        <end position="52"/>
    </location>
</feature>
<protein>
    <recommendedName>
        <fullName evidence="5">DUF3558 domain-containing protein</fullName>
    </recommendedName>
</protein>
<reference evidence="3" key="2">
    <citation type="submission" date="2023-01" db="EMBL/GenBank/DDBJ databases">
        <authorList>
            <person name="Sun Q."/>
            <person name="Evtushenko L."/>
        </authorList>
    </citation>
    <scope>NUCLEOTIDE SEQUENCE</scope>
    <source>
        <strain evidence="3">VKM Ac-1940</strain>
    </source>
</reference>
<evidence type="ECO:0000313" key="4">
    <source>
        <dbReference type="Proteomes" id="UP001142291"/>
    </source>
</evidence>
<keyword evidence="2" id="KW-0732">Signal</keyword>
<reference evidence="3" key="1">
    <citation type="journal article" date="2014" name="Int. J. Syst. Evol. Microbiol.">
        <title>Complete genome sequence of Corynebacterium casei LMG S-19264T (=DSM 44701T), isolated from a smear-ripened cheese.</title>
        <authorList>
            <consortium name="US DOE Joint Genome Institute (JGI-PGF)"/>
            <person name="Walter F."/>
            <person name="Albersmeier A."/>
            <person name="Kalinowski J."/>
            <person name="Ruckert C."/>
        </authorList>
    </citation>
    <scope>NUCLEOTIDE SEQUENCE</scope>
    <source>
        <strain evidence="3">VKM Ac-1940</strain>
    </source>
</reference>
<feature type="chain" id="PRO_5040807455" description="DUF3558 domain-containing protein" evidence="2">
    <location>
        <begin position="30"/>
        <end position="363"/>
    </location>
</feature>
<accession>A0A9W6HQ27</accession>
<feature type="signal peptide" evidence="2">
    <location>
        <begin position="1"/>
        <end position="29"/>
    </location>
</feature>
<organism evidence="3 4">
    <name type="scientific">Microbacterium dextranolyticum</name>
    <dbReference type="NCBI Taxonomy" id="36806"/>
    <lineage>
        <taxon>Bacteria</taxon>
        <taxon>Bacillati</taxon>
        <taxon>Actinomycetota</taxon>
        <taxon>Actinomycetes</taxon>
        <taxon>Micrococcales</taxon>
        <taxon>Microbacteriaceae</taxon>
        <taxon>Microbacterium</taxon>
    </lineage>
</organism>
<evidence type="ECO:0000256" key="2">
    <source>
        <dbReference type="SAM" id="SignalP"/>
    </source>
</evidence>
<name>A0A9W6HQ27_9MICO</name>
<dbReference type="PROSITE" id="PS51257">
    <property type="entry name" value="PROKAR_LIPOPROTEIN"/>
    <property type="match status" value="1"/>
</dbReference>